<dbReference type="AlphaFoldDB" id="A0A7K3M1W7"/>
<keyword evidence="7" id="KW-0472">Membrane</keyword>
<dbReference type="Gene3D" id="6.10.250.3150">
    <property type="match status" value="1"/>
</dbReference>
<keyword evidence="5" id="KW-0175">Coiled coil</keyword>
<evidence type="ECO:0000313" key="9">
    <source>
        <dbReference type="EMBL" id="NDL57295.1"/>
    </source>
</evidence>
<feature type="transmembrane region" description="Helical" evidence="7">
    <location>
        <begin position="98"/>
        <end position="119"/>
    </location>
</feature>
<dbReference type="InterPro" id="IPR051794">
    <property type="entry name" value="PG_Endopeptidase_C40"/>
</dbReference>
<dbReference type="SUPFAM" id="SSF54001">
    <property type="entry name" value="Cysteine proteinases"/>
    <property type="match status" value="1"/>
</dbReference>
<keyword evidence="3" id="KW-0378">Hydrolase</keyword>
<dbReference type="PANTHER" id="PTHR47359">
    <property type="entry name" value="PEPTIDOGLYCAN DL-ENDOPEPTIDASE CWLO"/>
    <property type="match status" value="1"/>
</dbReference>
<feature type="coiled-coil region" evidence="5">
    <location>
        <begin position="126"/>
        <end position="181"/>
    </location>
</feature>
<evidence type="ECO:0000256" key="4">
    <source>
        <dbReference type="ARBA" id="ARBA00022807"/>
    </source>
</evidence>
<dbReference type="Gene3D" id="3.90.1720.10">
    <property type="entry name" value="endopeptidase domain like (from Nostoc punctiforme)"/>
    <property type="match status" value="1"/>
</dbReference>
<comment type="caution">
    <text evidence="9">The sequence shown here is derived from an EMBL/GenBank/DDBJ whole genome shotgun (WGS) entry which is preliminary data.</text>
</comment>
<keyword evidence="2" id="KW-0645">Protease</keyword>
<dbReference type="InterPro" id="IPR000064">
    <property type="entry name" value="NLP_P60_dom"/>
</dbReference>
<evidence type="ECO:0000256" key="3">
    <source>
        <dbReference type="ARBA" id="ARBA00022801"/>
    </source>
</evidence>
<accession>A0A7K3M1W7</accession>
<keyword evidence="10" id="KW-1185">Reference proteome</keyword>
<evidence type="ECO:0000256" key="5">
    <source>
        <dbReference type="SAM" id="Coils"/>
    </source>
</evidence>
<sequence>MSYLVAVSPISTGRSKRLSAFLLMRAWFRPFGSRLWSRFRAPQTLILAKSSQKLGPGVCLTCGRLARLPHQVPAASPLNGRISVPEHSSRSRKSPRGFIALCAATVVVAAGVGLVQVGYADPRPTLEEAGEKVDELNSKVTKATERYHLAGEKLEEVERRLERAEGAIAKQEERVARALADMAGYAAATYQTGGIDPTIRTLLSDDPVGYLAHASVLDAYARQQADQVTTVAHESRELEQVKLAADEELARRTAIEEEIEAEKAAIEDALAEAEAILDELEEEERERLEEERRQREEEERRQREEAAEDPSRGGDDDRNGDADDGDTDDGDTDDGETDDPPPSGNAQAVVDFAMAQRGDPYQWGASGPSSWDCSGLTMMAWRQAGVSLPRSSGSQINVGTRVSRSQLQPGDLVFYYSPISHVGIYIGNGQIVHATRPGDVVKVSPVDQMPFAGASRPG</sequence>
<evidence type="ECO:0000259" key="8">
    <source>
        <dbReference type="PROSITE" id="PS51935"/>
    </source>
</evidence>
<name>A0A7K3M1W7_9ACTN</name>
<evidence type="ECO:0000313" key="10">
    <source>
        <dbReference type="Proteomes" id="UP000460435"/>
    </source>
</evidence>
<dbReference type="InterPro" id="IPR038765">
    <property type="entry name" value="Papain-like_cys_pep_sf"/>
</dbReference>
<feature type="compositionally biased region" description="Basic and acidic residues" evidence="6">
    <location>
        <begin position="285"/>
        <end position="321"/>
    </location>
</feature>
<keyword evidence="7" id="KW-1133">Transmembrane helix</keyword>
<dbReference type="Pfam" id="PF00877">
    <property type="entry name" value="NLPC_P60"/>
    <property type="match status" value="1"/>
</dbReference>
<feature type="domain" description="NlpC/P60" evidence="8">
    <location>
        <begin position="343"/>
        <end position="458"/>
    </location>
</feature>
<feature type="compositionally biased region" description="Acidic residues" evidence="6">
    <location>
        <begin position="322"/>
        <end position="339"/>
    </location>
</feature>
<dbReference type="PROSITE" id="PS51935">
    <property type="entry name" value="NLPC_P60"/>
    <property type="match status" value="1"/>
</dbReference>
<organism evidence="9 10">
    <name type="scientific">Phytoactinopolyspora mesophila</name>
    <dbReference type="NCBI Taxonomy" id="2650750"/>
    <lineage>
        <taxon>Bacteria</taxon>
        <taxon>Bacillati</taxon>
        <taxon>Actinomycetota</taxon>
        <taxon>Actinomycetes</taxon>
        <taxon>Jiangellales</taxon>
        <taxon>Jiangellaceae</taxon>
        <taxon>Phytoactinopolyspora</taxon>
    </lineage>
</organism>
<gene>
    <name evidence="9" type="ORF">F7O44_09460</name>
</gene>
<dbReference type="GO" id="GO:0008234">
    <property type="term" value="F:cysteine-type peptidase activity"/>
    <property type="evidence" value="ECO:0007669"/>
    <property type="project" value="UniProtKB-KW"/>
</dbReference>
<comment type="similarity">
    <text evidence="1">Belongs to the peptidase C40 family.</text>
</comment>
<evidence type="ECO:0000256" key="1">
    <source>
        <dbReference type="ARBA" id="ARBA00007074"/>
    </source>
</evidence>
<evidence type="ECO:0000256" key="7">
    <source>
        <dbReference type="SAM" id="Phobius"/>
    </source>
</evidence>
<evidence type="ECO:0000256" key="2">
    <source>
        <dbReference type="ARBA" id="ARBA00022670"/>
    </source>
</evidence>
<keyword evidence="4" id="KW-0788">Thiol protease</keyword>
<dbReference type="EMBL" id="WLZY01000002">
    <property type="protein sequence ID" value="NDL57295.1"/>
    <property type="molecule type" value="Genomic_DNA"/>
</dbReference>
<feature type="region of interest" description="Disordered" evidence="6">
    <location>
        <begin position="281"/>
        <end position="346"/>
    </location>
</feature>
<dbReference type="Proteomes" id="UP000460435">
    <property type="component" value="Unassembled WGS sequence"/>
</dbReference>
<dbReference type="PANTHER" id="PTHR47359:SF3">
    <property type="entry name" value="NLP_P60 DOMAIN-CONTAINING PROTEIN-RELATED"/>
    <property type="match status" value="1"/>
</dbReference>
<protein>
    <recommendedName>
        <fullName evidence="8">NlpC/P60 domain-containing protein</fullName>
    </recommendedName>
</protein>
<reference evidence="9 10" key="1">
    <citation type="submission" date="2019-11" db="EMBL/GenBank/DDBJ databases">
        <authorList>
            <person name="Li X.-J."/>
            <person name="Feng X.-M."/>
        </authorList>
    </citation>
    <scope>NUCLEOTIDE SEQUENCE [LARGE SCALE GENOMIC DNA]</scope>
    <source>
        <strain evidence="9 10">XMNu-373</strain>
    </source>
</reference>
<keyword evidence="7" id="KW-0812">Transmembrane</keyword>
<dbReference type="GO" id="GO:0006508">
    <property type="term" value="P:proteolysis"/>
    <property type="evidence" value="ECO:0007669"/>
    <property type="project" value="UniProtKB-KW"/>
</dbReference>
<evidence type="ECO:0000256" key="6">
    <source>
        <dbReference type="SAM" id="MobiDB-lite"/>
    </source>
</evidence>
<proteinExistence type="inferred from homology"/>